<proteinExistence type="predicted"/>
<gene>
    <name evidence="3" type="ORF">FH965_01325</name>
</gene>
<feature type="transmembrane region" description="Helical" evidence="2">
    <location>
        <begin position="178"/>
        <end position="196"/>
    </location>
</feature>
<reference evidence="3 4" key="1">
    <citation type="journal article" date="2019" name="J. Ind. Microbiol. Biotechnol.">
        <title>The complete genomic sequence of Streptomyces spectabilis NRRL-2792 and identification of secondary metabolite biosynthetic gene clusters.</title>
        <authorList>
            <person name="Sinha A."/>
            <person name="Phillips-Salemka S."/>
            <person name="Niraula T.A."/>
            <person name="Short K.A."/>
            <person name="Niraula N.P."/>
        </authorList>
    </citation>
    <scope>NUCLEOTIDE SEQUENCE [LARGE SCALE GENOMIC DNA]</scope>
    <source>
        <strain evidence="3 4">NRRL 2792</strain>
    </source>
</reference>
<keyword evidence="2" id="KW-0812">Transmembrane</keyword>
<feature type="transmembrane region" description="Helical" evidence="2">
    <location>
        <begin position="226"/>
        <end position="244"/>
    </location>
</feature>
<protein>
    <submittedName>
        <fullName evidence="3">DUF4184 family protein</fullName>
    </submittedName>
</protein>
<feature type="transmembrane region" description="Helical" evidence="2">
    <location>
        <begin position="342"/>
        <end position="359"/>
    </location>
</feature>
<dbReference type="AlphaFoldDB" id="A0A516R145"/>
<feature type="transmembrane region" description="Helical" evidence="2">
    <location>
        <begin position="129"/>
        <end position="149"/>
    </location>
</feature>
<dbReference type="InterPro" id="IPR025238">
    <property type="entry name" value="DUF4184"/>
</dbReference>
<name>A0A516R145_STRST</name>
<sequence length="371" mass="39322">MCAGRLPPTRGARTAFAIVRSSEYSFRRTIAVPSGRDGRAPSLRDGPTAPRGRGCAPPAEQRELTLPFTLSHPAAVLPLLRRPFVPSALVAGAMAPDVPYLLGALGLTATNSTDWHEPLLNATTTHSPGLGLGVDLLFTLCLVAAYLLVRRPITALLPAGCALPGPGRADGARGTSRHALWLLLSALIGIASHLVWDSFTHGDGFWVTRVALLRDPVLGGLTPARLLQYASTVVGLVAVGAHLWRHRSRPRTETGADTTAHLRPALRWSVVAALVAATLLGGVAQARDDFKAHRYETAYDYSRPITRDLGGGATETSYPSRTVRTPWGTLAEEVLTPAAKTAGASLAVALLLYGAAWHARHRGGSGRKTPR</sequence>
<feature type="transmembrane region" description="Helical" evidence="2">
    <location>
        <begin position="88"/>
        <end position="109"/>
    </location>
</feature>
<evidence type="ECO:0000256" key="1">
    <source>
        <dbReference type="SAM" id="MobiDB-lite"/>
    </source>
</evidence>
<keyword evidence="2" id="KW-1133">Transmembrane helix</keyword>
<evidence type="ECO:0000256" key="2">
    <source>
        <dbReference type="SAM" id="Phobius"/>
    </source>
</evidence>
<evidence type="ECO:0000313" key="4">
    <source>
        <dbReference type="Proteomes" id="UP000316806"/>
    </source>
</evidence>
<feature type="region of interest" description="Disordered" evidence="1">
    <location>
        <begin position="33"/>
        <end position="57"/>
    </location>
</feature>
<organism evidence="3 4">
    <name type="scientific">Streptomyces spectabilis</name>
    <dbReference type="NCBI Taxonomy" id="68270"/>
    <lineage>
        <taxon>Bacteria</taxon>
        <taxon>Bacillati</taxon>
        <taxon>Actinomycetota</taxon>
        <taxon>Actinomycetes</taxon>
        <taxon>Kitasatosporales</taxon>
        <taxon>Streptomycetaceae</taxon>
        <taxon>Streptomyces</taxon>
    </lineage>
</organism>
<evidence type="ECO:0000313" key="3">
    <source>
        <dbReference type="EMBL" id="QDQ09373.1"/>
    </source>
</evidence>
<dbReference type="Proteomes" id="UP000316806">
    <property type="component" value="Chromosome"/>
</dbReference>
<feature type="transmembrane region" description="Helical" evidence="2">
    <location>
        <begin position="265"/>
        <end position="284"/>
    </location>
</feature>
<keyword evidence="2" id="KW-0472">Membrane</keyword>
<accession>A0A516R145</accession>
<dbReference type="EMBL" id="CP040916">
    <property type="protein sequence ID" value="QDQ09373.1"/>
    <property type="molecule type" value="Genomic_DNA"/>
</dbReference>
<dbReference type="Pfam" id="PF13803">
    <property type="entry name" value="DUF4184"/>
    <property type="match status" value="1"/>
</dbReference>